<dbReference type="InterPro" id="IPR052709">
    <property type="entry name" value="Transposase-MT_Hybrid"/>
</dbReference>
<dbReference type="Gene3D" id="3.30.420.10">
    <property type="entry name" value="Ribonuclease H-like superfamily/Ribonuclease H"/>
    <property type="match status" value="1"/>
</dbReference>
<proteinExistence type="predicted"/>
<reference evidence="1 2" key="1">
    <citation type="journal article" date="2022" name="Allergy">
        <title>Genome assembly and annotation of Periplaneta americana reveal a comprehensive cockroach allergen profile.</title>
        <authorList>
            <person name="Wang L."/>
            <person name="Xiong Q."/>
            <person name="Saelim N."/>
            <person name="Wang L."/>
            <person name="Nong W."/>
            <person name="Wan A.T."/>
            <person name="Shi M."/>
            <person name="Liu X."/>
            <person name="Cao Q."/>
            <person name="Hui J.H.L."/>
            <person name="Sookrung N."/>
            <person name="Leung T.F."/>
            <person name="Tungtrongchitr A."/>
            <person name="Tsui S.K.W."/>
        </authorList>
    </citation>
    <scope>NUCLEOTIDE SEQUENCE [LARGE SCALE GENOMIC DNA]</scope>
    <source>
        <strain evidence="1">PWHHKU_190912</strain>
    </source>
</reference>
<dbReference type="PANTHER" id="PTHR46060">
    <property type="entry name" value="MARINER MOS1 TRANSPOSASE-LIKE PROTEIN"/>
    <property type="match status" value="1"/>
</dbReference>
<comment type="caution">
    <text evidence="1">The sequence shown here is derived from an EMBL/GenBank/DDBJ whole genome shotgun (WGS) entry which is preliminary data.</text>
</comment>
<dbReference type="InterPro" id="IPR036397">
    <property type="entry name" value="RNaseH_sf"/>
</dbReference>
<dbReference type="PANTHER" id="PTHR46060:SF1">
    <property type="entry name" value="MARINER MOS1 TRANSPOSASE-LIKE PROTEIN"/>
    <property type="match status" value="1"/>
</dbReference>
<sequence length="350" mass="40178">MKKICARWVPHSLKEENMWQRMETARLYLERYGREGERFLRHIITLDEIWFQCYQPQLKGQSNEWRHNDSPRPKKYRQEQDPLNGTWKFWGILSMSPCDFDFFAKMKLSLRGVRFRTRQAIIAAVEQTVRRLVQQDAVDGIRLSLRCGGGFFMLDEITSEQYGSTEISQNFASVAQKTTYTLAMTAIDPSSSFVPISLQRDVIVVHRSGDTKYAVSGALLANCSLLFKVCHGSLYAVMWLVDEPREFNLPTLPQRRITYVPEKLPSKYGVHSEEYLPVRTVTPVVAGIATAITITIGEQITILKESINSHAPNQEKVNAEFVAQRMKRIAIQHPEIPPVQILCAELTRVE</sequence>
<accession>A0ABQ8TL85</accession>
<keyword evidence="2" id="KW-1185">Reference proteome</keyword>
<organism evidence="1 2">
    <name type="scientific">Periplaneta americana</name>
    <name type="common">American cockroach</name>
    <name type="synonym">Blatta americana</name>
    <dbReference type="NCBI Taxonomy" id="6978"/>
    <lineage>
        <taxon>Eukaryota</taxon>
        <taxon>Metazoa</taxon>
        <taxon>Ecdysozoa</taxon>
        <taxon>Arthropoda</taxon>
        <taxon>Hexapoda</taxon>
        <taxon>Insecta</taxon>
        <taxon>Pterygota</taxon>
        <taxon>Neoptera</taxon>
        <taxon>Polyneoptera</taxon>
        <taxon>Dictyoptera</taxon>
        <taxon>Blattodea</taxon>
        <taxon>Blattoidea</taxon>
        <taxon>Blattidae</taxon>
        <taxon>Blattinae</taxon>
        <taxon>Periplaneta</taxon>
    </lineage>
</organism>
<dbReference type="Proteomes" id="UP001148838">
    <property type="component" value="Unassembled WGS sequence"/>
</dbReference>
<dbReference type="EMBL" id="JAJSOF020000005">
    <property type="protein sequence ID" value="KAJ4447399.1"/>
    <property type="molecule type" value="Genomic_DNA"/>
</dbReference>
<name>A0ABQ8TL85_PERAM</name>
<protein>
    <submittedName>
        <fullName evidence="1">Uncharacterized protein</fullName>
    </submittedName>
</protein>
<evidence type="ECO:0000313" key="1">
    <source>
        <dbReference type="EMBL" id="KAJ4447399.1"/>
    </source>
</evidence>
<gene>
    <name evidence="1" type="ORF">ANN_09405</name>
</gene>
<evidence type="ECO:0000313" key="2">
    <source>
        <dbReference type="Proteomes" id="UP001148838"/>
    </source>
</evidence>